<keyword evidence="1" id="KW-0496">Mitochondrion</keyword>
<protein>
    <submittedName>
        <fullName evidence="1">Uncharacterized protein</fullName>
    </submittedName>
</protein>
<proteinExistence type="predicted"/>
<evidence type="ECO:0000313" key="1">
    <source>
        <dbReference type="EMBL" id="KUM46484.1"/>
    </source>
</evidence>
<organism evidence="1">
    <name type="scientific">Picea glauca</name>
    <name type="common">White spruce</name>
    <name type="synonym">Pinus glauca</name>
    <dbReference type="NCBI Taxonomy" id="3330"/>
    <lineage>
        <taxon>Eukaryota</taxon>
        <taxon>Viridiplantae</taxon>
        <taxon>Streptophyta</taxon>
        <taxon>Embryophyta</taxon>
        <taxon>Tracheophyta</taxon>
        <taxon>Spermatophyta</taxon>
        <taxon>Pinopsida</taxon>
        <taxon>Pinidae</taxon>
        <taxon>Conifers I</taxon>
        <taxon>Pinales</taxon>
        <taxon>Pinaceae</taxon>
        <taxon>Picea</taxon>
    </lineage>
</organism>
<accession>A0A101LW66</accession>
<dbReference type="EMBL" id="LKAM01000011">
    <property type="protein sequence ID" value="KUM46484.1"/>
    <property type="molecule type" value="Genomic_DNA"/>
</dbReference>
<geneLocation type="mitochondrion" evidence="1"/>
<comment type="caution">
    <text evidence="1">The sequence shown here is derived from an EMBL/GenBank/DDBJ whole genome shotgun (WGS) entry which is preliminary data.</text>
</comment>
<sequence>MLPINSQRSESALKHCYTQLPRKERVKWDNSVTHTKLIVTSRALDRAKSSITSLPKVGRSRTT</sequence>
<reference evidence="1" key="1">
    <citation type="journal article" date="2015" name="Genome Biol. Evol.">
        <title>Organellar Genomes of White Spruce (Picea glauca): Assembly and Annotation.</title>
        <authorList>
            <person name="Jackman S.D."/>
            <person name="Warren R.L."/>
            <person name="Gibb E.A."/>
            <person name="Vandervalk B.P."/>
            <person name="Mohamadi H."/>
            <person name="Chu J."/>
            <person name="Raymond A."/>
            <person name="Pleasance S."/>
            <person name="Coope R."/>
            <person name="Wildung M.R."/>
            <person name="Ritland C.E."/>
            <person name="Bousquet J."/>
            <person name="Jones S.J."/>
            <person name="Bohlmann J."/>
            <person name="Birol I."/>
        </authorList>
    </citation>
    <scope>NUCLEOTIDE SEQUENCE [LARGE SCALE GENOMIC DNA]</scope>
    <source>
        <tissue evidence="1">Flushing bud</tissue>
    </source>
</reference>
<gene>
    <name evidence="1" type="ORF">ABT39_MTgene1585</name>
</gene>
<dbReference type="AlphaFoldDB" id="A0A101LW66"/>
<name>A0A101LW66_PICGL</name>